<dbReference type="KEGG" id="mla:Mlab_1229"/>
<proteinExistence type="predicted"/>
<feature type="transmembrane region" description="Helical" evidence="1">
    <location>
        <begin position="21"/>
        <end position="39"/>
    </location>
</feature>
<organism evidence="2 3">
    <name type="scientific">Methanocorpusculum labreanum (strain ATCC 43576 / DSM 4855 / Z)</name>
    <dbReference type="NCBI Taxonomy" id="410358"/>
    <lineage>
        <taxon>Archaea</taxon>
        <taxon>Methanobacteriati</taxon>
        <taxon>Methanobacteriota</taxon>
        <taxon>Stenosarchaea group</taxon>
        <taxon>Methanomicrobia</taxon>
        <taxon>Methanomicrobiales</taxon>
        <taxon>Methanocorpusculaceae</taxon>
        <taxon>Methanocorpusculum</taxon>
    </lineage>
</organism>
<keyword evidence="1" id="KW-0812">Transmembrane</keyword>
<reference evidence="2 3" key="1">
    <citation type="journal article" date="2009" name="Stand. Genomic Sci.">
        <title>Complete genome sequence of Methanocorpusculum labreanum type strain Z.</title>
        <authorList>
            <person name="Anderson I.J."/>
            <person name="Sieprawska-Lupa M."/>
            <person name="Goltsman E."/>
            <person name="Lapidus A."/>
            <person name="Copeland A."/>
            <person name="Glavina Del Rio T."/>
            <person name="Tice H."/>
            <person name="Dalin E."/>
            <person name="Barry K."/>
            <person name="Pitluck S."/>
            <person name="Hauser L."/>
            <person name="Land M."/>
            <person name="Lucas S."/>
            <person name="Richardson P."/>
            <person name="Whitman W.B."/>
            <person name="Kyrpides N.C."/>
        </authorList>
    </citation>
    <scope>NUCLEOTIDE SEQUENCE [LARGE SCALE GENOMIC DNA]</scope>
    <source>
        <strain evidence="3">ATCC 43576 / DSM 4855 / Z</strain>
    </source>
</reference>
<keyword evidence="1" id="KW-1133">Transmembrane helix</keyword>
<feature type="transmembrane region" description="Helical" evidence="1">
    <location>
        <begin position="45"/>
        <end position="67"/>
    </location>
</feature>
<accession>A2SSU2</accession>
<dbReference type="STRING" id="410358.Mlab_1229"/>
<protein>
    <submittedName>
        <fullName evidence="2">Uncharacterized protein</fullName>
    </submittedName>
</protein>
<sequence length="73" mass="7981">MKRDKSLDAQCICMQDWILDVIIGVSAIILFAILLLGLPHVLPAAYGYVAAFLIFVAYLTTAGLTVIKKSIQK</sequence>
<dbReference type="Proteomes" id="UP000000365">
    <property type="component" value="Chromosome"/>
</dbReference>
<dbReference type="AlphaFoldDB" id="A2SSU2"/>
<dbReference type="HOGENOM" id="CLU_186523_1_0_2"/>
<evidence type="ECO:0000313" key="3">
    <source>
        <dbReference type="Proteomes" id="UP000000365"/>
    </source>
</evidence>
<evidence type="ECO:0000256" key="1">
    <source>
        <dbReference type="SAM" id="Phobius"/>
    </source>
</evidence>
<keyword evidence="3" id="KW-1185">Reference proteome</keyword>
<dbReference type="eggNOG" id="arCOG09450">
    <property type="taxonomic scope" value="Archaea"/>
</dbReference>
<gene>
    <name evidence="2" type="ordered locus">Mlab_1229</name>
</gene>
<dbReference type="EMBL" id="CP000559">
    <property type="protein sequence ID" value="ABN07398.1"/>
    <property type="molecule type" value="Genomic_DNA"/>
</dbReference>
<name>A2SSU2_METLZ</name>
<keyword evidence="1" id="KW-0472">Membrane</keyword>
<evidence type="ECO:0000313" key="2">
    <source>
        <dbReference type="EMBL" id="ABN07398.1"/>
    </source>
</evidence>